<dbReference type="AlphaFoldDB" id="A0A803TIZ7"/>
<keyword evidence="2" id="KW-1133">Transmembrane helix</keyword>
<feature type="transmembrane region" description="Helical" evidence="2">
    <location>
        <begin position="46"/>
        <end position="66"/>
    </location>
</feature>
<accession>A0A803TIZ7</accession>
<reference evidence="3 4" key="1">
    <citation type="submission" date="2009-12" db="EMBL/GenBank/DDBJ databases">
        <title>The Genome Sequence of Anolis carolinensis (Green Anole Lizard).</title>
        <authorList>
            <consortium name="The Genome Sequencing Platform"/>
            <person name="Di Palma F."/>
            <person name="Alfoldi J."/>
            <person name="Heiman D."/>
            <person name="Young S."/>
            <person name="Grabherr M."/>
            <person name="Johnson J."/>
            <person name="Lander E.S."/>
            <person name="Lindblad-Toh K."/>
        </authorList>
    </citation>
    <scope>NUCLEOTIDE SEQUENCE [LARGE SCALE GENOMIC DNA]</scope>
    <source>
        <strain evidence="3 4">JBL SC #1</strain>
    </source>
</reference>
<dbReference type="InParanoid" id="A0A803TIZ7"/>
<protein>
    <recommendedName>
        <fullName evidence="5">Apolipoprotein L3</fullName>
    </recommendedName>
</protein>
<feature type="transmembrane region" description="Helical" evidence="2">
    <location>
        <begin position="72"/>
        <end position="97"/>
    </location>
</feature>
<dbReference type="GO" id="GO:0006869">
    <property type="term" value="P:lipid transport"/>
    <property type="evidence" value="ECO:0007669"/>
    <property type="project" value="InterPro"/>
</dbReference>
<reference evidence="3" key="3">
    <citation type="submission" date="2025-09" db="UniProtKB">
        <authorList>
            <consortium name="Ensembl"/>
        </authorList>
    </citation>
    <scope>IDENTIFICATION</scope>
</reference>
<evidence type="ECO:0000313" key="4">
    <source>
        <dbReference type="Proteomes" id="UP000001646"/>
    </source>
</evidence>
<keyword evidence="2" id="KW-0472">Membrane</keyword>
<dbReference type="GO" id="GO:0005576">
    <property type="term" value="C:extracellular region"/>
    <property type="evidence" value="ECO:0007669"/>
    <property type="project" value="InterPro"/>
</dbReference>
<dbReference type="GO" id="GO:0042157">
    <property type="term" value="P:lipoprotein metabolic process"/>
    <property type="evidence" value="ECO:0007669"/>
    <property type="project" value="InterPro"/>
</dbReference>
<organism evidence="3 4">
    <name type="scientific">Anolis carolinensis</name>
    <name type="common">Green anole</name>
    <name type="synonym">American chameleon</name>
    <dbReference type="NCBI Taxonomy" id="28377"/>
    <lineage>
        <taxon>Eukaryota</taxon>
        <taxon>Metazoa</taxon>
        <taxon>Chordata</taxon>
        <taxon>Craniata</taxon>
        <taxon>Vertebrata</taxon>
        <taxon>Euteleostomi</taxon>
        <taxon>Lepidosauria</taxon>
        <taxon>Squamata</taxon>
        <taxon>Bifurcata</taxon>
        <taxon>Unidentata</taxon>
        <taxon>Episquamata</taxon>
        <taxon>Toxicofera</taxon>
        <taxon>Iguania</taxon>
        <taxon>Dactyloidae</taxon>
        <taxon>Anolis</taxon>
    </lineage>
</organism>
<keyword evidence="4" id="KW-1185">Reference proteome</keyword>
<dbReference type="Pfam" id="PF05461">
    <property type="entry name" value="ApoL"/>
    <property type="match status" value="1"/>
</dbReference>
<reference evidence="3" key="2">
    <citation type="submission" date="2025-08" db="UniProtKB">
        <authorList>
            <consortium name="Ensembl"/>
        </authorList>
    </citation>
    <scope>IDENTIFICATION</scope>
</reference>
<evidence type="ECO:0000256" key="2">
    <source>
        <dbReference type="SAM" id="Phobius"/>
    </source>
</evidence>
<evidence type="ECO:0008006" key="5">
    <source>
        <dbReference type="Google" id="ProtNLM"/>
    </source>
</evidence>
<dbReference type="InterPro" id="IPR008405">
    <property type="entry name" value="ApoL"/>
</dbReference>
<comment type="similarity">
    <text evidence="1">Belongs to the apolipoprotein L family.</text>
</comment>
<dbReference type="PANTHER" id="PTHR14096">
    <property type="entry name" value="APOLIPOPROTEIN L"/>
    <property type="match status" value="1"/>
</dbReference>
<dbReference type="GO" id="GO:0008289">
    <property type="term" value="F:lipid binding"/>
    <property type="evidence" value="ECO:0000318"/>
    <property type="project" value="GO_Central"/>
</dbReference>
<sequence>MDNIHLAHFLKYFPATKKQLGKLIQRLREIANSINETNKNCTKVRIFANFTSAFSNILSIGGLALAPVTAGGSLGLCIAGIGFGAVAGVTSLATTAYESRNDKKKMETAEDLVTKCQKSLRNISTAANGIITNVQALKLANANPAMKALGKQAAAAGSRSGKTIRNVRKAFAGTPLAVSKGARMLGSLSSLVFLLQDVHSIYHDSQRLKDGDSAEMAEEIREKADELEKELNSLNMFYEEKRFKHSPFYDFVQIISWELKELGKSLWVFPNSDNHQIHYVYAKTGDFFYQSDKSKMLVKVT</sequence>
<dbReference type="Ensembl" id="ENSACAT00000058173.1">
    <property type="protein sequence ID" value="ENSACAP00000035187.1"/>
    <property type="gene ID" value="ENSACAG00000042837.1"/>
</dbReference>
<proteinExistence type="inferred from homology"/>
<dbReference type="Proteomes" id="UP000001646">
    <property type="component" value="Chromosome 5"/>
</dbReference>
<dbReference type="PANTHER" id="PTHR14096:SF27">
    <property type="entry name" value="APOLIPOPROTEIN L2"/>
    <property type="match status" value="1"/>
</dbReference>
<evidence type="ECO:0000256" key="1">
    <source>
        <dbReference type="ARBA" id="ARBA00010090"/>
    </source>
</evidence>
<name>A0A803TIZ7_ANOCA</name>
<evidence type="ECO:0000313" key="3">
    <source>
        <dbReference type="Ensembl" id="ENSACAP00000035187.1"/>
    </source>
</evidence>
<keyword evidence="2" id="KW-0812">Transmembrane</keyword>
<dbReference type="GeneTree" id="ENSGT01030000234599"/>